<dbReference type="AlphaFoldDB" id="A0A395VCQ0"/>
<dbReference type="Gene3D" id="3.40.190.10">
    <property type="entry name" value="Periplasmic binding protein-like II"/>
    <property type="match status" value="2"/>
</dbReference>
<dbReference type="RefSeq" id="WP_118096884.1">
    <property type="nucleotide sequence ID" value="NZ_QRVL01000002.1"/>
</dbReference>
<evidence type="ECO:0000256" key="1">
    <source>
        <dbReference type="SAM" id="MobiDB-lite"/>
    </source>
</evidence>
<dbReference type="InterPro" id="IPR006059">
    <property type="entry name" value="SBP"/>
</dbReference>
<feature type="signal peptide" evidence="2">
    <location>
        <begin position="1"/>
        <end position="20"/>
    </location>
</feature>
<evidence type="ECO:0000256" key="2">
    <source>
        <dbReference type="SAM" id="SignalP"/>
    </source>
</evidence>
<feature type="chain" id="PRO_5038970260" evidence="2">
    <location>
        <begin position="21"/>
        <end position="449"/>
    </location>
</feature>
<dbReference type="EMBL" id="QRVL01000002">
    <property type="protein sequence ID" value="RGS41503.1"/>
    <property type="molecule type" value="Genomic_DNA"/>
</dbReference>
<sequence length="449" mass="48301">MKKKVLSMMLAGAMTVSMLAGCGAGSDEAATTDNTAADTKTETAGTTEAGGGTAEASGNPVTLRTVSMFGGTDPNKETYEAINKEFMEQYDYITIEDNSQTSDEEWKAAVNADFSVGNEPDVIQFFTDATADSIIATDKLVSIEDIRAEYPDYAADTLDSALQAAANTDGVERAVPTTGYWEGLYCNKDLFDQYDLELPTDWASMETAIETFKENDIIPIACSLNNVPHYWIEFLMLYASGVDEYTSIPTSAPEGWVKGLEMFKTLRDMGAFPEDTDTVDDAYTGQLFRDKKAAMQLDGSWYAGNIEDTDNTVVIAFPGVPDQKAEAGSLVGGISSGFYITKKAWEDPDKRDAAVKFVMAHTCQAGVQRYWEATGAVSQAAVEVTPVEGATPFAQSIAEYTSNATAIVAPTDSRIGDAYKTLVVEIVKVSTGAMSAEDAINEALTLVQQ</sequence>
<evidence type="ECO:0000313" key="4">
    <source>
        <dbReference type="Proteomes" id="UP000266172"/>
    </source>
</evidence>
<accession>A0A395VCQ0</accession>
<dbReference type="SUPFAM" id="SSF53850">
    <property type="entry name" value="Periplasmic binding protein-like II"/>
    <property type="match status" value="1"/>
</dbReference>
<dbReference type="Pfam" id="PF13416">
    <property type="entry name" value="SBP_bac_8"/>
    <property type="match status" value="1"/>
</dbReference>
<name>A0A395VCQ0_9FIRM</name>
<organism evidence="3 4">
    <name type="scientific">Roseburia hominis</name>
    <dbReference type="NCBI Taxonomy" id="301301"/>
    <lineage>
        <taxon>Bacteria</taxon>
        <taxon>Bacillati</taxon>
        <taxon>Bacillota</taxon>
        <taxon>Clostridia</taxon>
        <taxon>Lachnospirales</taxon>
        <taxon>Lachnospiraceae</taxon>
        <taxon>Roseburia</taxon>
    </lineage>
</organism>
<feature type="compositionally biased region" description="Low complexity" evidence="1">
    <location>
        <begin position="27"/>
        <end position="47"/>
    </location>
</feature>
<comment type="caution">
    <text evidence="3">The sequence shown here is derived from an EMBL/GenBank/DDBJ whole genome shotgun (WGS) entry which is preliminary data.</text>
</comment>
<dbReference type="InterPro" id="IPR050490">
    <property type="entry name" value="Bact_solute-bd_prot1"/>
</dbReference>
<protein>
    <submittedName>
        <fullName evidence="3">Extracellular solute-binding protein</fullName>
    </submittedName>
</protein>
<gene>
    <name evidence="3" type="ORF">DWX93_05125</name>
</gene>
<keyword evidence="2" id="KW-0732">Signal</keyword>
<feature type="region of interest" description="Disordered" evidence="1">
    <location>
        <begin position="24"/>
        <end position="61"/>
    </location>
</feature>
<evidence type="ECO:0000313" key="3">
    <source>
        <dbReference type="EMBL" id="RGS41503.1"/>
    </source>
</evidence>
<dbReference type="PANTHER" id="PTHR43649">
    <property type="entry name" value="ARABINOSE-BINDING PROTEIN-RELATED"/>
    <property type="match status" value="1"/>
</dbReference>
<proteinExistence type="predicted"/>
<reference evidence="3 4" key="1">
    <citation type="submission" date="2018-08" db="EMBL/GenBank/DDBJ databases">
        <title>A genome reference for cultivated species of the human gut microbiota.</title>
        <authorList>
            <person name="Zou Y."/>
            <person name="Xue W."/>
            <person name="Luo G."/>
        </authorList>
    </citation>
    <scope>NUCLEOTIDE SEQUENCE [LARGE SCALE GENOMIC DNA]</scope>
    <source>
        <strain evidence="3 4">AF22-12AC</strain>
    </source>
</reference>
<dbReference type="Proteomes" id="UP000266172">
    <property type="component" value="Unassembled WGS sequence"/>
</dbReference>
<dbReference type="PROSITE" id="PS51257">
    <property type="entry name" value="PROKAR_LIPOPROTEIN"/>
    <property type="match status" value="1"/>
</dbReference>